<feature type="non-terminal residue" evidence="3">
    <location>
        <position position="81"/>
    </location>
</feature>
<evidence type="ECO:0000259" key="1">
    <source>
        <dbReference type="PROSITE" id="PS50853"/>
    </source>
</evidence>
<evidence type="ECO:0000313" key="2">
    <source>
        <dbReference type="EMBL" id="CAF4565122.1"/>
    </source>
</evidence>
<organism evidence="3 4">
    <name type="scientific">Rotaria magnacalcarata</name>
    <dbReference type="NCBI Taxonomy" id="392030"/>
    <lineage>
        <taxon>Eukaryota</taxon>
        <taxon>Metazoa</taxon>
        <taxon>Spiralia</taxon>
        <taxon>Gnathifera</taxon>
        <taxon>Rotifera</taxon>
        <taxon>Eurotatoria</taxon>
        <taxon>Bdelloidea</taxon>
        <taxon>Philodinida</taxon>
        <taxon>Philodinidae</taxon>
        <taxon>Rotaria</taxon>
    </lineage>
</organism>
<evidence type="ECO:0000313" key="4">
    <source>
        <dbReference type="Proteomes" id="UP000681967"/>
    </source>
</evidence>
<dbReference type="EMBL" id="CAJOBH010127094">
    <property type="protein sequence ID" value="CAF4739646.1"/>
    <property type="molecule type" value="Genomic_DNA"/>
</dbReference>
<dbReference type="AlphaFoldDB" id="A0A8S3AIP2"/>
<feature type="domain" description="Fibronectin type-III" evidence="1">
    <location>
        <begin position="1"/>
        <end position="49"/>
    </location>
</feature>
<sequence>NGELTSYRATNLEPGVDYRARVCVIRTTNEGLSLNSPFSSVTHFVLPRPEDLAAALSASKALDNRLLNSDNREQQSSFINR</sequence>
<evidence type="ECO:0000313" key="3">
    <source>
        <dbReference type="EMBL" id="CAF4739646.1"/>
    </source>
</evidence>
<comment type="caution">
    <text evidence="3">The sequence shown here is derived from an EMBL/GenBank/DDBJ whole genome shotgun (WGS) entry which is preliminary data.</text>
</comment>
<dbReference type="Proteomes" id="UP000681720">
    <property type="component" value="Unassembled WGS sequence"/>
</dbReference>
<dbReference type="InterPro" id="IPR036116">
    <property type="entry name" value="FN3_sf"/>
</dbReference>
<accession>A0A8S3AIP2</accession>
<gene>
    <name evidence="3" type="ORF">BYL167_LOCUS45630</name>
    <name evidence="2" type="ORF">GIL414_LOCUS37421</name>
</gene>
<feature type="non-terminal residue" evidence="3">
    <location>
        <position position="1"/>
    </location>
</feature>
<name>A0A8S3AIP2_9BILA</name>
<dbReference type="EMBL" id="CAJOBJ010096072">
    <property type="protein sequence ID" value="CAF4565122.1"/>
    <property type="molecule type" value="Genomic_DNA"/>
</dbReference>
<dbReference type="InterPro" id="IPR003961">
    <property type="entry name" value="FN3_dom"/>
</dbReference>
<proteinExistence type="predicted"/>
<protein>
    <recommendedName>
        <fullName evidence="1">Fibronectin type-III domain-containing protein</fullName>
    </recommendedName>
</protein>
<dbReference type="SUPFAM" id="SSF49265">
    <property type="entry name" value="Fibronectin type III"/>
    <property type="match status" value="1"/>
</dbReference>
<dbReference type="PROSITE" id="PS50853">
    <property type="entry name" value="FN3"/>
    <property type="match status" value="1"/>
</dbReference>
<reference evidence="3" key="1">
    <citation type="submission" date="2021-02" db="EMBL/GenBank/DDBJ databases">
        <authorList>
            <person name="Nowell W R."/>
        </authorList>
    </citation>
    <scope>NUCLEOTIDE SEQUENCE</scope>
</reference>
<dbReference type="Proteomes" id="UP000681967">
    <property type="component" value="Unassembled WGS sequence"/>
</dbReference>